<organism evidence="5 6">
    <name type="scientific">Populus tomentosa</name>
    <name type="common">Chinese white poplar</name>
    <dbReference type="NCBI Taxonomy" id="118781"/>
    <lineage>
        <taxon>Eukaryota</taxon>
        <taxon>Viridiplantae</taxon>
        <taxon>Streptophyta</taxon>
        <taxon>Embryophyta</taxon>
        <taxon>Tracheophyta</taxon>
        <taxon>Spermatophyta</taxon>
        <taxon>Magnoliopsida</taxon>
        <taxon>eudicotyledons</taxon>
        <taxon>Gunneridae</taxon>
        <taxon>Pentapetalae</taxon>
        <taxon>rosids</taxon>
        <taxon>fabids</taxon>
        <taxon>Malpighiales</taxon>
        <taxon>Salicaceae</taxon>
        <taxon>Saliceae</taxon>
        <taxon>Populus</taxon>
    </lineage>
</organism>
<comment type="caution">
    <text evidence="5">The sequence shown here is derived from an EMBL/GenBank/DDBJ whole genome shotgun (WGS) entry which is preliminary data.</text>
</comment>
<dbReference type="Proteomes" id="UP000886885">
    <property type="component" value="Chromosome 4D"/>
</dbReference>
<name>A0A8X7ZW80_POPTO</name>
<dbReference type="PANTHER" id="PTHR13091:SF0">
    <property type="entry name" value="NONSENSE-MEDIATED MRNA DECAY FACTOR SMG8"/>
    <property type="match status" value="1"/>
</dbReference>
<dbReference type="PANTHER" id="PTHR13091">
    <property type="entry name" value="AMPLIFIED IN BREAST CANCER 2-RELATED"/>
    <property type="match status" value="1"/>
</dbReference>
<dbReference type="EMBL" id="JAAWWB010000008">
    <property type="protein sequence ID" value="KAG6778298.1"/>
    <property type="molecule type" value="Genomic_DNA"/>
</dbReference>
<evidence type="ECO:0000256" key="1">
    <source>
        <dbReference type="ARBA" id="ARBA00006443"/>
    </source>
</evidence>
<gene>
    <name evidence="5" type="ORF">POTOM_018155</name>
</gene>
<evidence type="ECO:0000313" key="6">
    <source>
        <dbReference type="Proteomes" id="UP000886885"/>
    </source>
</evidence>
<dbReference type="OrthoDB" id="1730313at2759"/>
<keyword evidence="2" id="KW-0866">Nonsense-mediated mRNA decay</keyword>
<evidence type="ECO:0000256" key="4">
    <source>
        <dbReference type="SAM" id="MobiDB-lite"/>
    </source>
</evidence>
<comment type="similarity">
    <text evidence="1">Belongs to the SMG8 family.</text>
</comment>
<protein>
    <recommendedName>
        <fullName evidence="3">Nonsense-mediated mRNA decay factor SMG8</fullName>
    </recommendedName>
</protein>
<dbReference type="GO" id="GO:0000184">
    <property type="term" value="P:nuclear-transcribed mRNA catabolic process, nonsense-mediated decay"/>
    <property type="evidence" value="ECO:0007669"/>
    <property type="project" value="UniProtKB-KW"/>
</dbReference>
<feature type="region of interest" description="Disordered" evidence="4">
    <location>
        <begin position="356"/>
        <end position="401"/>
    </location>
</feature>
<evidence type="ECO:0000313" key="5">
    <source>
        <dbReference type="EMBL" id="KAG6778298.1"/>
    </source>
</evidence>
<reference evidence="5" key="1">
    <citation type="journal article" date="2020" name="bioRxiv">
        <title>Hybrid origin of Populus tomentosa Carr. identified through genome sequencing and phylogenomic analysis.</title>
        <authorList>
            <person name="An X."/>
            <person name="Gao K."/>
            <person name="Chen Z."/>
            <person name="Li J."/>
            <person name="Yang X."/>
            <person name="Yang X."/>
            <person name="Zhou J."/>
            <person name="Guo T."/>
            <person name="Zhao T."/>
            <person name="Huang S."/>
            <person name="Miao D."/>
            <person name="Khan W.U."/>
            <person name="Rao P."/>
            <person name="Ye M."/>
            <person name="Lei B."/>
            <person name="Liao W."/>
            <person name="Wang J."/>
            <person name="Ji L."/>
            <person name="Li Y."/>
            <person name="Guo B."/>
            <person name="Mustafa N.S."/>
            <person name="Li S."/>
            <person name="Yun Q."/>
            <person name="Keller S.R."/>
            <person name="Mao J."/>
            <person name="Zhang R."/>
            <person name="Strauss S.H."/>
        </authorList>
    </citation>
    <scope>NUCLEOTIDE SEQUENCE</scope>
    <source>
        <strain evidence="5">GM15</strain>
        <tissue evidence="5">Leaf</tissue>
    </source>
</reference>
<dbReference type="InterPro" id="IPR019354">
    <property type="entry name" value="SMG8-like"/>
</dbReference>
<proteinExistence type="inferred from homology"/>
<sequence>MKEFIYRQSDILRGKGGLATGTNSGSTAGVGMVAVAAAAALASAGSGKTLTTPELPSLEIWLSSSQLILNGVLSAKHVSIDEAKVGKRKPRQRNTGSTQVEGASRVMDNPLDIAVSLLENGRGLNRKFSTMWCEKVLPTAKDEYLKGLPVCYPTAQHEVHLEKAMRVFLSMVRGPAVLRQLCEAVSLTGKQCMHQRHSVDNGVTLTAAPVKPHSSGYVFLHACACGRSRQLLSDPFDFESANISSNCFTDCDKLLHAIQLPEGSNIGPIQSSSWSLIRVAGARSSTDPQVDFNGNVDRKETVFLSGDMDTAVENQRKLSVNSKLYEKEISFGRIIPNFTMRKPFSEVVAGSSAADSGFRPLQHRKQHPSISEKGSKKNRGRDISDRGCPNVGQASHKSEEISSVQEILHGKASNGGLDGDSSLQIGSNAVPMNTIGGEVVKSSQHAIVNVGFEHECPHGHRFLLSLDHLNELGSLNSNTGKGHRSSKDMAVATANELRNTDKSKEMGVNGNLSVNGLIKFSGSGKEQKLTSINLSKNKKDPPGVKFAGTVSQLQRIFLVHNAASLFIHFPDFYVVSLLILWHLHAEICCDLVLFQASCLPPLVADREQKLQFSLGCQVVLPPESFLTLRLPFVCGVQLEDGNPAPLNAFESQPEMTAWIMKDTTHDLQVVSEASKLGEEHQHSKNF</sequence>
<evidence type="ECO:0000256" key="2">
    <source>
        <dbReference type="ARBA" id="ARBA00023161"/>
    </source>
</evidence>
<evidence type="ECO:0000256" key="3">
    <source>
        <dbReference type="ARBA" id="ARBA00029509"/>
    </source>
</evidence>
<keyword evidence="6" id="KW-1185">Reference proteome</keyword>
<dbReference type="Pfam" id="PF10220">
    <property type="entry name" value="Smg8_Smg9"/>
    <property type="match status" value="1"/>
</dbReference>
<dbReference type="AlphaFoldDB" id="A0A8X7ZW80"/>
<feature type="region of interest" description="Disordered" evidence="4">
    <location>
        <begin position="83"/>
        <end position="103"/>
    </location>
</feature>
<accession>A0A8X7ZW80</accession>